<dbReference type="PANTHER" id="PTHR30373:SF8">
    <property type="entry name" value="BLL7265 PROTEIN"/>
    <property type="match status" value="1"/>
</dbReference>
<dbReference type="EMBL" id="CP022011">
    <property type="protein sequence ID" value="QDJ15011.1"/>
    <property type="molecule type" value="Genomic_DNA"/>
</dbReference>
<sequence length="155" mass="17599">MAIFFKLPLEPKQIEDAIARLELQTSAELRVCVERKIPITTEISSEQQRQQLGIQRATYLFNELKMDQTAARNGVLIYLALKQKCCAVIGDKAIDEVVDDTFWQQQCSLIAQAARQGNYTQGIVNVIEQIGERLAQHFPRQADDINELPNEVVIK</sequence>
<accession>A0A8D4IXQ4</accession>
<evidence type="ECO:0000259" key="1">
    <source>
        <dbReference type="Pfam" id="PF04536"/>
    </source>
</evidence>
<name>A0A8D4IXQ4_9PAST</name>
<dbReference type="RefSeq" id="WP_261920467.1">
    <property type="nucleotide sequence ID" value="NZ_CP022011.1"/>
</dbReference>
<feature type="domain" description="TPM" evidence="1">
    <location>
        <begin position="10"/>
        <end position="132"/>
    </location>
</feature>
<dbReference type="Gene3D" id="3.10.310.50">
    <property type="match status" value="1"/>
</dbReference>
<dbReference type="Proteomes" id="UP000955338">
    <property type="component" value="Chromosome"/>
</dbReference>
<dbReference type="PANTHER" id="PTHR30373">
    <property type="entry name" value="UPF0603 PROTEIN YGCG"/>
    <property type="match status" value="1"/>
</dbReference>
<organism evidence="2 3">
    <name type="scientific">Mergibacter septicus</name>
    <dbReference type="NCBI Taxonomy" id="221402"/>
    <lineage>
        <taxon>Bacteria</taxon>
        <taxon>Pseudomonadati</taxon>
        <taxon>Pseudomonadota</taxon>
        <taxon>Gammaproteobacteria</taxon>
        <taxon>Pasteurellales</taxon>
        <taxon>Pasteurellaceae</taxon>
        <taxon>Mergibacter</taxon>
    </lineage>
</organism>
<gene>
    <name evidence="2" type="ORF">CEP48_06030</name>
</gene>
<protein>
    <recommendedName>
        <fullName evidence="1">TPM domain-containing protein</fullName>
    </recommendedName>
</protein>
<dbReference type="Pfam" id="PF04536">
    <property type="entry name" value="TPM_phosphatase"/>
    <property type="match status" value="1"/>
</dbReference>
<proteinExistence type="predicted"/>
<dbReference type="InterPro" id="IPR007621">
    <property type="entry name" value="TPM_dom"/>
</dbReference>
<keyword evidence="3" id="KW-1185">Reference proteome</keyword>
<evidence type="ECO:0000313" key="2">
    <source>
        <dbReference type="EMBL" id="QDJ15011.1"/>
    </source>
</evidence>
<reference evidence="2" key="1">
    <citation type="submission" date="2017-06" db="EMBL/GenBank/DDBJ databases">
        <title>Genome sequencing of pathogenic and non-pathogenic strains within Bisgaard taxon 40.</title>
        <authorList>
            <person name="Ladner J.T."/>
            <person name="Lovett S.P."/>
            <person name="Koroleva G."/>
            <person name="Lorch J.M."/>
        </authorList>
    </citation>
    <scope>NUCLEOTIDE SEQUENCE</scope>
    <source>
        <strain evidence="2">27576-1-I1</strain>
    </source>
</reference>
<evidence type="ECO:0000313" key="3">
    <source>
        <dbReference type="Proteomes" id="UP000955338"/>
    </source>
</evidence>
<dbReference type="AlphaFoldDB" id="A0A8D4IXQ4"/>